<comment type="caution">
    <text evidence="2">The sequence shown here is derived from an EMBL/GenBank/DDBJ whole genome shotgun (WGS) entry which is preliminary data.</text>
</comment>
<dbReference type="EMBL" id="SNZR01000016">
    <property type="protein sequence ID" value="TDR87290.1"/>
    <property type="molecule type" value="Genomic_DNA"/>
</dbReference>
<keyword evidence="3" id="KW-1185">Reference proteome</keyword>
<dbReference type="AlphaFoldDB" id="A0A4R7BP14"/>
<evidence type="ECO:0008006" key="4">
    <source>
        <dbReference type="Google" id="ProtNLM"/>
    </source>
</evidence>
<evidence type="ECO:0000256" key="1">
    <source>
        <dbReference type="SAM" id="Phobius"/>
    </source>
</evidence>
<keyword evidence="1" id="KW-0472">Membrane</keyword>
<keyword evidence="1" id="KW-0812">Transmembrane</keyword>
<gene>
    <name evidence="2" type="ORF">EV668_4371</name>
</gene>
<dbReference type="OrthoDB" id="8453021at2"/>
<organism evidence="2 3">
    <name type="scientific">Enterovirga rhinocerotis</name>
    <dbReference type="NCBI Taxonomy" id="1339210"/>
    <lineage>
        <taxon>Bacteria</taxon>
        <taxon>Pseudomonadati</taxon>
        <taxon>Pseudomonadota</taxon>
        <taxon>Alphaproteobacteria</taxon>
        <taxon>Hyphomicrobiales</taxon>
        <taxon>Methylobacteriaceae</taxon>
        <taxon>Enterovirga</taxon>
    </lineage>
</organism>
<proteinExistence type="predicted"/>
<dbReference type="RefSeq" id="WP_133774091.1">
    <property type="nucleotide sequence ID" value="NZ_SNZR01000016.1"/>
</dbReference>
<protein>
    <recommendedName>
        <fullName evidence="4">DUF1640 domain-containing protein</fullName>
    </recommendedName>
</protein>
<keyword evidence="1" id="KW-1133">Transmembrane helix</keyword>
<sequence>MAYAFDTLGYARTLRDAGIPQEQAEAHADAAREFIMAELVTKQDLATFEKHIATTLELHAHQILVRIGGLIVAAIAATGVLVKMMAG</sequence>
<dbReference type="Proteomes" id="UP000295122">
    <property type="component" value="Unassembled WGS sequence"/>
</dbReference>
<reference evidence="2 3" key="1">
    <citation type="submission" date="2019-03" db="EMBL/GenBank/DDBJ databases">
        <title>Genomic Encyclopedia of Type Strains, Phase IV (KMG-IV): sequencing the most valuable type-strain genomes for metagenomic binning, comparative biology and taxonomic classification.</title>
        <authorList>
            <person name="Goeker M."/>
        </authorList>
    </citation>
    <scope>NUCLEOTIDE SEQUENCE [LARGE SCALE GENOMIC DNA]</scope>
    <source>
        <strain evidence="2 3">DSM 25903</strain>
    </source>
</reference>
<accession>A0A4R7BP14</accession>
<feature type="transmembrane region" description="Helical" evidence="1">
    <location>
        <begin position="63"/>
        <end position="82"/>
    </location>
</feature>
<name>A0A4R7BP14_9HYPH</name>
<evidence type="ECO:0000313" key="3">
    <source>
        <dbReference type="Proteomes" id="UP000295122"/>
    </source>
</evidence>
<evidence type="ECO:0000313" key="2">
    <source>
        <dbReference type="EMBL" id="TDR87290.1"/>
    </source>
</evidence>